<gene>
    <name evidence="1" type="ORF">BLNAU_19906</name>
</gene>
<evidence type="ECO:0000313" key="2">
    <source>
        <dbReference type="Proteomes" id="UP001281761"/>
    </source>
</evidence>
<sequence length="552" mass="63341">MNPQQFFQTFNQHYTLIPYYPSHQYPMIVPYTSSHPPVDVERVKQIVCPLSSDIKLNYFQNYLKVILSQICGESQAIRPMMLKDLLVLVTESDWVLSTIPYVEYIKPLEQYCGKAKPCDVPLQLAKYVLSALSNRIKSNLAVRSFLRNLTVPSASPETSSELVPFAGRLCSSLFAHVSQIKSLFTESSSVHPAISAHSATLPGESPLLTGNTVSAILCAKFSLLESLLLNSDITFEDILINWEFVPLLKSSIITCLDLLRQLKCESNSPSADRSTALIEILDRSWSCLASCLFKTHKTLFPVIESALSNVQQLFSLLERTCRHSSPNSNHLRMIVNITAYLPHLIPHMLEENLVQRIINASKPMTVPTKNGAFHLSLISTFLNLIYSYNITEDNEELKRIRLLQFERLLKPARDYLQFILHREEFILKDDSCNNDLPTIIGKLSFQTLVLERELLEDGEIVETGREEWEVRWLVEKTDEGSLEPRLKKIREDDVKMKRDEKERWKKRVWRQREAGHEDAMEGWLMRLDEETRSEIVDYLESVTVESGMNNSM</sequence>
<keyword evidence="2" id="KW-1185">Reference proteome</keyword>
<name>A0ABQ9X058_9EUKA</name>
<protein>
    <submittedName>
        <fullName evidence="1">Uncharacterized protein</fullName>
    </submittedName>
</protein>
<organism evidence="1 2">
    <name type="scientific">Blattamonas nauphoetae</name>
    <dbReference type="NCBI Taxonomy" id="2049346"/>
    <lineage>
        <taxon>Eukaryota</taxon>
        <taxon>Metamonada</taxon>
        <taxon>Preaxostyla</taxon>
        <taxon>Oxymonadida</taxon>
        <taxon>Blattamonas</taxon>
    </lineage>
</organism>
<evidence type="ECO:0000313" key="1">
    <source>
        <dbReference type="EMBL" id="KAK2945167.1"/>
    </source>
</evidence>
<dbReference type="EMBL" id="JARBJD010000270">
    <property type="protein sequence ID" value="KAK2945167.1"/>
    <property type="molecule type" value="Genomic_DNA"/>
</dbReference>
<dbReference type="Proteomes" id="UP001281761">
    <property type="component" value="Unassembled WGS sequence"/>
</dbReference>
<proteinExistence type="predicted"/>
<accession>A0ABQ9X058</accession>
<reference evidence="1 2" key="1">
    <citation type="journal article" date="2022" name="bioRxiv">
        <title>Genomics of Preaxostyla Flagellates Illuminates Evolutionary Transitions and the Path Towards Mitochondrial Loss.</title>
        <authorList>
            <person name="Novak L.V.F."/>
            <person name="Treitli S.C."/>
            <person name="Pyrih J."/>
            <person name="Halakuc P."/>
            <person name="Pipaliya S.V."/>
            <person name="Vacek V."/>
            <person name="Brzon O."/>
            <person name="Soukal P."/>
            <person name="Eme L."/>
            <person name="Dacks J.B."/>
            <person name="Karnkowska A."/>
            <person name="Elias M."/>
            <person name="Hampl V."/>
        </authorList>
    </citation>
    <scope>NUCLEOTIDE SEQUENCE [LARGE SCALE GENOMIC DNA]</scope>
    <source>
        <strain evidence="1">NAU3</strain>
        <tissue evidence="1">Gut</tissue>
    </source>
</reference>
<comment type="caution">
    <text evidence="1">The sequence shown here is derived from an EMBL/GenBank/DDBJ whole genome shotgun (WGS) entry which is preliminary data.</text>
</comment>